<comment type="similarity">
    <text evidence="1">Belongs to the thiolase-like superfamily. Chalcone/stilbene synthases family.</text>
</comment>
<evidence type="ECO:0000256" key="3">
    <source>
        <dbReference type="PIRSR" id="PIRSR000451-1"/>
    </source>
</evidence>
<dbReference type="InterPro" id="IPR011141">
    <property type="entry name" value="Polyketide_synthase_type-III"/>
</dbReference>
<organism evidence="7 8">
    <name type="scientific">Actinocatenispora comari</name>
    <dbReference type="NCBI Taxonomy" id="2807577"/>
    <lineage>
        <taxon>Bacteria</taxon>
        <taxon>Bacillati</taxon>
        <taxon>Actinomycetota</taxon>
        <taxon>Actinomycetes</taxon>
        <taxon>Micromonosporales</taxon>
        <taxon>Micromonosporaceae</taxon>
        <taxon>Actinocatenispora</taxon>
    </lineage>
</organism>
<accession>A0A8J4AIV1</accession>
<dbReference type="Proteomes" id="UP000614996">
    <property type="component" value="Unassembled WGS sequence"/>
</dbReference>
<evidence type="ECO:0000256" key="4">
    <source>
        <dbReference type="SAM" id="MobiDB-lite"/>
    </source>
</evidence>
<dbReference type="Pfam" id="PF02797">
    <property type="entry name" value="Chal_sti_synt_C"/>
    <property type="match status" value="1"/>
</dbReference>
<dbReference type="GO" id="GO:0016747">
    <property type="term" value="F:acyltransferase activity, transferring groups other than amino-acyl groups"/>
    <property type="evidence" value="ECO:0007669"/>
    <property type="project" value="InterPro"/>
</dbReference>
<dbReference type="InterPro" id="IPR001099">
    <property type="entry name" value="Chalcone/stilbene_synt_N"/>
</dbReference>
<feature type="compositionally biased region" description="Low complexity" evidence="4">
    <location>
        <begin position="9"/>
        <end position="27"/>
    </location>
</feature>
<evidence type="ECO:0000256" key="2">
    <source>
        <dbReference type="ARBA" id="ARBA00022679"/>
    </source>
</evidence>
<reference evidence="8" key="1">
    <citation type="journal article" date="2021" name="Int. J. Syst. Evol. Microbiol.">
        <title>Actinocatenispora comari sp. nov., an endophytic actinomycete isolated from aerial parts of Comarum salesowianum.</title>
        <authorList>
            <person name="Oyunbileg N."/>
            <person name="Iizaka Y."/>
            <person name="Hamada M."/>
            <person name="Davaapurev B.O."/>
            <person name="Fukumoto A."/>
            <person name="Tsetseg B."/>
            <person name="Kato F."/>
            <person name="Tamura T."/>
            <person name="Batkhuu J."/>
            <person name="Anzai Y."/>
        </authorList>
    </citation>
    <scope>NUCLEOTIDE SEQUENCE [LARGE SCALE GENOMIC DNA]</scope>
    <source>
        <strain evidence="8">NUM-2625</strain>
    </source>
</reference>
<evidence type="ECO:0000313" key="7">
    <source>
        <dbReference type="EMBL" id="GIL30335.1"/>
    </source>
</evidence>
<proteinExistence type="inferred from homology"/>
<evidence type="ECO:0000313" key="8">
    <source>
        <dbReference type="Proteomes" id="UP000614996"/>
    </source>
</evidence>
<evidence type="ECO:0000256" key="1">
    <source>
        <dbReference type="ARBA" id="ARBA00005531"/>
    </source>
</evidence>
<feature type="region of interest" description="Disordered" evidence="4">
    <location>
        <begin position="1"/>
        <end position="27"/>
    </location>
</feature>
<gene>
    <name evidence="7" type="ORF">NUM_55890</name>
</gene>
<comment type="caution">
    <text evidence="7">The sequence shown here is derived from an EMBL/GenBank/DDBJ whole genome shotgun (WGS) entry which is preliminary data.</text>
</comment>
<dbReference type="CDD" id="cd00831">
    <property type="entry name" value="CHS_like"/>
    <property type="match status" value="1"/>
</dbReference>
<dbReference type="RefSeq" id="WP_207127986.1">
    <property type="nucleotide sequence ID" value="NZ_BOPO01000116.1"/>
</dbReference>
<dbReference type="EMBL" id="BOPO01000116">
    <property type="protein sequence ID" value="GIL30335.1"/>
    <property type="molecule type" value="Genomic_DNA"/>
</dbReference>
<dbReference type="PANTHER" id="PTHR11877:SF46">
    <property type="entry name" value="TYPE III POLYKETIDE SYNTHASE A"/>
    <property type="match status" value="1"/>
</dbReference>
<feature type="domain" description="Chalcone/stilbene synthase C-terminal" evidence="6">
    <location>
        <begin position="257"/>
        <end position="382"/>
    </location>
</feature>
<sequence>MVSPDAVSAPRAPNRTATAPTTLPSAAGRTDAAGAAVTPVLAGLAAAFPPAVAQSTLWADFFAEHYRDVRSAGRIFAHAGVRQRHPAVNPLVEDVSTMGTGDRMRRYLTEALPLGRAAVTAALADAGLSVRDPGLLAVASCTGYVTPGVDIRLAAELGLPNDVQRLLIGHMGCYAALPGLAAVADFVAVHRRPAVLLCVELTSLHLQPASRDLSQVVAHALFSDAAVAAVLRPAEATRPVPGLAVVDVAATTDVATADQMTWDVTDHGFRMGLSARVPDTLAGQLPDTVATLLRRHGLTVADVAHWAVHPGGPRILDVVQERLGLADAALEPSRATLRQHGNCSSGTVLAVLQELPVRPGERTVALAFGPGLTLYAVLLRAV</sequence>
<dbReference type="PIRSF" id="PIRSF000451">
    <property type="entry name" value="PKS_III"/>
    <property type="match status" value="1"/>
</dbReference>
<dbReference type="PANTHER" id="PTHR11877">
    <property type="entry name" value="HYDROXYMETHYLGLUTARYL-COA SYNTHASE"/>
    <property type="match status" value="1"/>
</dbReference>
<evidence type="ECO:0008006" key="9">
    <source>
        <dbReference type="Google" id="ProtNLM"/>
    </source>
</evidence>
<dbReference type="InterPro" id="IPR012328">
    <property type="entry name" value="Chalcone/stilbene_synt_C"/>
</dbReference>
<keyword evidence="2" id="KW-0808">Transferase</keyword>
<protein>
    <recommendedName>
        <fullName evidence="9">Type III polyketide synthase</fullName>
    </recommendedName>
</protein>
<dbReference type="Gene3D" id="3.40.47.10">
    <property type="match status" value="2"/>
</dbReference>
<evidence type="ECO:0000259" key="5">
    <source>
        <dbReference type="Pfam" id="PF00195"/>
    </source>
</evidence>
<feature type="domain" description="Chalcone/stilbene synthase N-terminal" evidence="5">
    <location>
        <begin position="99"/>
        <end position="231"/>
    </location>
</feature>
<dbReference type="GO" id="GO:0030639">
    <property type="term" value="P:polyketide biosynthetic process"/>
    <property type="evidence" value="ECO:0007669"/>
    <property type="project" value="TreeGrafter"/>
</dbReference>
<name>A0A8J4AIV1_9ACTN</name>
<feature type="active site" description="Acyl-thioester intermediate" evidence="3">
    <location>
        <position position="173"/>
    </location>
</feature>
<keyword evidence="8" id="KW-1185">Reference proteome</keyword>
<dbReference type="Pfam" id="PF00195">
    <property type="entry name" value="Chal_sti_synt_N"/>
    <property type="match status" value="1"/>
</dbReference>
<dbReference type="InterPro" id="IPR016039">
    <property type="entry name" value="Thiolase-like"/>
</dbReference>
<evidence type="ECO:0000259" key="6">
    <source>
        <dbReference type="Pfam" id="PF02797"/>
    </source>
</evidence>
<dbReference type="SUPFAM" id="SSF53901">
    <property type="entry name" value="Thiolase-like"/>
    <property type="match status" value="1"/>
</dbReference>
<dbReference type="AlphaFoldDB" id="A0A8J4AIV1"/>